<feature type="region of interest" description="Disordered" evidence="3">
    <location>
        <begin position="201"/>
        <end position="292"/>
    </location>
</feature>
<keyword evidence="2" id="KW-0862">Zinc</keyword>
<evidence type="ECO:0000259" key="6">
    <source>
        <dbReference type="PROSITE" id="PS50132"/>
    </source>
</evidence>
<evidence type="ECO:0008006" key="9">
    <source>
        <dbReference type="Google" id="ProtNLM"/>
    </source>
</evidence>
<dbReference type="Pfam" id="PF09128">
    <property type="entry name" value="RGS-like"/>
    <property type="match status" value="1"/>
</dbReference>
<feature type="region of interest" description="Disordered" evidence="3">
    <location>
        <begin position="100"/>
        <end position="129"/>
    </location>
</feature>
<dbReference type="CDD" id="cd20832">
    <property type="entry name" value="C1_ARHGEF-like"/>
    <property type="match status" value="1"/>
</dbReference>
<dbReference type="InterPro" id="IPR036305">
    <property type="entry name" value="RGS_sf"/>
</dbReference>
<protein>
    <recommendedName>
        <fullName evidence="9">Rho guanine nucleotide exchange factor 12</fullName>
    </recommendedName>
</protein>
<feature type="domain" description="PDZ" evidence="5">
    <location>
        <begin position="22"/>
        <end position="88"/>
    </location>
</feature>
<dbReference type="Pfam" id="PF00130">
    <property type="entry name" value="C1_1"/>
    <property type="match status" value="1"/>
</dbReference>
<evidence type="ECO:0000313" key="8">
    <source>
        <dbReference type="Proteomes" id="UP001445076"/>
    </source>
</evidence>
<dbReference type="PROSITE" id="PS50132">
    <property type="entry name" value="RGS"/>
    <property type="match status" value="1"/>
</dbReference>
<dbReference type="PROSITE" id="PS00479">
    <property type="entry name" value="ZF_DAG_PE_1"/>
    <property type="match status" value="1"/>
</dbReference>
<dbReference type="PROSITE" id="PS50081">
    <property type="entry name" value="ZF_DAG_PE_2"/>
    <property type="match status" value="1"/>
</dbReference>
<dbReference type="PANTHER" id="PTHR45872:SF2">
    <property type="entry name" value="RHO GUANINE NUCLEOTIDE EXCHANGE FACTOR 2, ISOFORM D"/>
    <property type="match status" value="1"/>
</dbReference>
<dbReference type="InterPro" id="IPR001478">
    <property type="entry name" value="PDZ"/>
</dbReference>
<keyword evidence="8" id="KW-1185">Reference proteome</keyword>
<dbReference type="GO" id="GO:0001664">
    <property type="term" value="F:G protein-coupled receptor binding"/>
    <property type="evidence" value="ECO:0007669"/>
    <property type="project" value="TreeGrafter"/>
</dbReference>
<dbReference type="GO" id="GO:0005737">
    <property type="term" value="C:cytoplasm"/>
    <property type="evidence" value="ECO:0007669"/>
    <property type="project" value="InterPro"/>
</dbReference>
<feature type="non-terminal residue" evidence="7">
    <location>
        <position position="682"/>
    </location>
</feature>
<dbReference type="Gene3D" id="3.30.60.20">
    <property type="match status" value="1"/>
</dbReference>
<reference evidence="7 8" key="1">
    <citation type="journal article" date="2024" name="BMC Genomics">
        <title>Genome assembly of redclaw crayfish (Cherax quadricarinatus) provides insights into its immune adaptation and hypoxia tolerance.</title>
        <authorList>
            <person name="Liu Z."/>
            <person name="Zheng J."/>
            <person name="Li H."/>
            <person name="Fang K."/>
            <person name="Wang S."/>
            <person name="He J."/>
            <person name="Zhou D."/>
            <person name="Weng S."/>
            <person name="Chi M."/>
            <person name="Gu Z."/>
            <person name="He J."/>
            <person name="Li F."/>
            <person name="Wang M."/>
        </authorList>
    </citation>
    <scope>NUCLEOTIDE SEQUENCE [LARGE SCALE GENOMIC DNA]</scope>
    <source>
        <strain evidence="7">ZL_2023a</strain>
    </source>
</reference>
<dbReference type="SMART" id="SM00109">
    <property type="entry name" value="C1"/>
    <property type="match status" value="1"/>
</dbReference>
<organism evidence="7 8">
    <name type="scientific">Cherax quadricarinatus</name>
    <name type="common">Australian red claw crayfish</name>
    <dbReference type="NCBI Taxonomy" id="27406"/>
    <lineage>
        <taxon>Eukaryota</taxon>
        <taxon>Metazoa</taxon>
        <taxon>Ecdysozoa</taxon>
        <taxon>Arthropoda</taxon>
        <taxon>Crustacea</taxon>
        <taxon>Multicrustacea</taxon>
        <taxon>Malacostraca</taxon>
        <taxon>Eumalacostraca</taxon>
        <taxon>Eucarida</taxon>
        <taxon>Decapoda</taxon>
        <taxon>Pleocyemata</taxon>
        <taxon>Astacidea</taxon>
        <taxon>Parastacoidea</taxon>
        <taxon>Parastacidae</taxon>
        <taxon>Cherax</taxon>
    </lineage>
</organism>
<evidence type="ECO:0000256" key="1">
    <source>
        <dbReference type="ARBA" id="ARBA00022723"/>
    </source>
</evidence>
<dbReference type="SUPFAM" id="SSF48097">
    <property type="entry name" value="Regulator of G-protein signaling, RGS"/>
    <property type="match status" value="1"/>
</dbReference>
<dbReference type="EMBL" id="JARKIK010000051">
    <property type="protein sequence ID" value="KAK8734373.1"/>
    <property type="molecule type" value="Genomic_DNA"/>
</dbReference>
<evidence type="ECO:0000259" key="5">
    <source>
        <dbReference type="PROSITE" id="PS50106"/>
    </source>
</evidence>
<dbReference type="SUPFAM" id="SSF50156">
    <property type="entry name" value="PDZ domain-like"/>
    <property type="match status" value="1"/>
</dbReference>
<dbReference type="InterPro" id="IPR046349">
    <property type="entry name" value="C1-like_sf"/>
</dbReference>
<dbReference type="PROSITE" id="PS50106">
    <property type="entry name" value="PDZ"/>
    <property type="match status" value="1"/>
</dbReference>
<evidence type="ECO:0000256" key="2">
    <source>
        <dbReference type="ARBA" id="ARBA00022833"/>
    </source>
</evidence>
<proteinExistence type="predicted"/>
<evidence type="ECO:0000259" key="4">
    <source>
        <dbReference type="PROSITE" id="PS50081"/>
    </source>
</evidence>
<dbReference type="InterPro" id="IPR016137">
    <property type="entry name" value="RGS"/>
</dbReference>
<feature type="domain" description="RGS" evidence="6">
    <location>
        <begin position="346"/>
        <end position="439"/>
    </location>
</feature>
<dbReference type="GO" id="GO:0007186">
    <property type="term" value="P:G protein-coupled receptor signaling pathway"/>
    <property type="evidence" value="ECO:0007669"/>
    <property type="project" value="TreeGrafter"/>
</dbReference>
<evidence type="ECO:0000313" key="7">
    <source>
        <dbReference type="EMBL" id="KAK8734373.1"/>
    </source>
</evidence>
<name>A0AAW0X374_CHEQU</name>
<dbReference type="InterPro" id="IPR044926">
    <property type="entry name" value="RGS_subdomain_2"/>
</dbReference>
<dbReference type="Gene3D" id="2.30.42.10">
    <property type="match status" value="1"/>
</dbReference>
<dbReference type="InterPro" id="IPR015212">
    <property type="entry name" value="RGS-like_dom"/>
</dbReference>
<dbReference type="SMART" id="SM00228">
    <property type="entry name" value="PDZ"/>
    <property type="match status" value="1"/>
</dbReference>
<dbReference type="Gene3D" id="1.10.167.10">
    <property type="entry name" value="Regulator of G-protein Signalling 4, domain 2"/>
    <property type="match status" value="1"/>
</dbReference>
<accession>A0AAW0X374</accession>
<keyword evidence="1" id="KW-0479">Metal-binding</keyword>
<dbReference type="PANTHER" id="PTHR45872">
    <property type="entry name" value="RHO GUANINE NUCLEOTIDE EXCHANGE FACTOR 2, ISOFORM D"/>
    <property type="match status" value="1"/>
</dbReference>
<comment type="caution">
    <text evidence="7">The sequence shown here is derived from an EMBL/GenBank/DDBJ whole genome shotgun (WGS) entry which is preliminary data.</text>
</comment>
<dbReference type="AlphaFoldDB" id="A0AAW0X374"/>
<evidence type="ECO:0000256" key="3">
    <source>
        <dbReference type="SAM" id="MobiDB-lite"/>
    </source>
</evidence>
<gene>
    <name evidence="7" type="ORF">OTU49_006154</name>
</gene>
<sequence>MDERLESIVEGNDSNDSSNLRTVVIHRGERGYGVTVSGESPVIVQDVKDGGPAAQAGVKKGDSIIKVNGTIVSQVNHKEVVQIIKSTPFVKLTLQSCPEGDTTNLASPQDPAHRPLPPTPTQSKSNDRITAPLPVNTQLQNQMDVNKGKMLTKYLEKQWRVRDHIMVELQRGPSKALQRSLEKELDSINRQISKIQEELKNMKDVEAQSTSSVSEPGSRPPSHYRAKSSPDPLGLHTSTGYASGSDTLTDLNMSGPSGNRGKASSLCNEDISVLEPPGTPPPPYASGSSTYVYPSDEVDENYSTIVDDVVSPINVSGICSTEAILSMEEDEFSDTELLEDHGPFQSLSKLFNHNAYLAVFMNYVISNCDSSSLFFYLITHLYKEGVGKEMKRWAYEITSSFLLPGAPLHLSNVEENVLHEIDETLQNELDKEEILRKVFWKARQRCREDLNEQLADFRNKRSAGLGSIFGPPDHALEESMHNKTKELQIVENLLVPCLESVSDDLKNATDQMIVTASSLATILLKYYGVRSQQAHQLIDRCPLFVSKERPLRSKIFRGSKKQVYRDHHFNQHTYYSVTYCNHCGLIIWGIAPQGYQCTNCEMNIHKSCAKQVEEVCIGQLHKKDRSRDTRFSSILGKIMADDKDNKRKVSQVCAAQIERARKGLEEGNSDILGLVSETDSIT</sequence>
<feature type="domain" description="Phorbol-ester/DAG-type" evidence="4">
    <location>
        <begin position="566"/>
        <end position="616"/>
    </location>
</feature>
<feature type="compositionally biased region" description="Polar residues" evidence="3">
    <location>
        <begin position="236"/>
        <end position="257"/>
    </location>
</feature>
<dbReference type="GO" id="GO:0046872">
    <property type="term" value="F:metal ion binding"/>
    <property type="evidence" value="ECO:0007669"/>
    <property type="project" value="UniProtKB-KW"/>
</dbReference>
<dbReference type="InterPro" id="IPR036034">
    <property type="entry name" value="PDZ_sf"/>
</dbReference>
<dbReference type="Pfam" id="PF00595">
    <property type="entry name" value="PDZ"/>
    <property type="match status" value="1"/>
</dbReference>
<dbReference type="SUPFAM" id="SSF57889">
    <property type="entry name" value="Cysteine-rich domain"/>
    <property type="match status" value="1"/>
</dbReference>
<dbReference type="GO" id="GO:0005085">
    <property type="term" value="F:guanyl-nucleotide exchange factor activity"/>
    <property type="evidence" value="ECO:0007669"/>
    <property type="project" value="InterPro"/>
</dbReference>
<dbReference type="InterPro" id="IPR002219">
    <property type="entry name" value="PKC_DAG/PE"/>
</dbReference>
<dbReference type="Proteomes" id="UP001445076">
    <property type="component" value="Unassembled WGS sequence"/>
</dbReference>